<protein>
    <recommendedName>
        <fullName evidence="5">3-carboxy-cis,cis-mucoante lactonizing enzyme</fullName>
    </recommendedName>
</protein>
<name>A0A9P6AHU7_9AGAM</name>
<evidence type="ECO:0000313" key="3">
    <source>
        <dbReference type="EMBL" id="KAF9505991.1"/>
    </source>
</evidence>
<dbReference type="SUPFAM" id="SSF75011">
    <property type="entry name" value="3-carboxy-cis,cis-mucoante lactonizing enzyme"/>
    <property type="match status" value="1"/>
</dbReference>
<dbReference type="EMBL" id="MU129129">
    <property type="protein sequence ID" value="KAF9505991.1"/>
    <property type="molecule type" value="Genomic_DNA"/>
</dbReference>
<evidence type="ECO:0000256" key="2">
    <source>
        <dbReference type="SAM" id="Phobius"/>
    </source>
</evidence>
<dbReference type="AlphaFoldDB" id="A0A9P6AHU7"/>
<comment type="similarity">
    <text evidence="1">Belongs to the cycloisomerase 2 family.</text>
</comment>
<evidence type="ECO:0008006" key="5">
    <source>
        <dbReference type="Google" id="ProtNLM"/>
    </source>
</evidence>
<feature type="transmembrane region" description="Helical" evidence="2">
    <location>
        <begin position="21"/>
        <end position="38"/>
    </location>
</feature>
<organism evidence="3 4">
    <name type="scientific">Hydnum rufescens UP504</name>
    <dbReference type="NCBI Taxonomy" id="1448309"/>
    <lineage>
        <taxon>Eukaryota</taxon>
        <taxon>Fungi</taxon>
        <taxon>Dikarya</taxon>
        <taxon>Basidiomycota</taxon>
        <taxon>Agaricomycotina</taxon>
        <taxon>Agaricomycetes</taxon>
        <taxon>Cantharellales</taxon>
        <taxon>Hydnaceae</taxon>
        <taxon>Hydnum</taxon>
    </lineage>
</organism>
<dbReference type="PANTHER" id="PTHR30344">
    <property type="entry name" value="6-PHOSPHOGLUCONOLACTONASE-RELATED"/>
    <property type="match status" value="1"/>
</dbReference>
<dbReference type="Proteomes" id="UP000886523">
    <property type="component" value="Unassembled WGS sequence"/>
</dbReference>
<evidence type="ECO:0000256" key="1">
    <source>
        <dbReference type="ARBA" id="ARBA00005564"/>
    </source>
</evidence>
<dbReference type="GO" id="GO:0017057">
    <property type="term" value="F:6-phosphogluconolactonase activity"/>
    <property type="evidence" value="ECO:0007669"/>
    <property type="project" value="TreeGrafter"/>
</dbReference>
<dbReference type="Pfam" id="PF10282">
    <property type="entry name" value="Lactonase"/>
    <property type="match status" value="1"/>
</dbReference>
<keyword evidence="2" id="KW-1133">Transmembrane helix</keyword>
<sequence length="433" mass="47408">MDAPQTILSQSISCPSAPHNLYLICGTFNTIFLYILAFNTQSHTLSISSRIDACGPHQYIASDSKHDRIYATTWAANPSLSSWIVHWGNNPDDSVPTLEFLNQVDIMATSSYITLTSSGIYSVGGPTGEVHSIDPSTRGFGKQLQALVYTTEPLEKADKTRKALRHGPHAIEFNSAGKAFVPHLGTNSIIMYQLDEHTGTLGWLSDTKSPRDGDGPRHVVPGPNGKYLYSVTEHTSYVDVFEIVGNNLIYRQSGSIIPPGTLFPFPFHPRSTSYTEWNDASTMSNYRGDTIRLSRRRNQTRDSSNSPPFLFATTRGASPAHKGYVAAFALTSDGLLSSRSSASDPYSTFHSGELEADVEPLHRYETPTSGGKANAIEIAPYSISSSSYWIALTDDEQGYVHVLEWSAKRGSLKELDHVQLDAGSLASHAIWLA</sequence>
<keyword evidence="2" id="KW-0812">Transmembrane</keyword>
<proteinExistence type="inferred from homology"/>
<dbReference type="Gene3D" id="2.130.10.10">
    <property type="entry name" value="YVTN repeat-like/Quinoprotein amine dehydrogenase"/>
    <property type="match status" value="1"/>
</dbReference>
<comment type="caution">
    <text evidence="3">The sequence shown here is derived from an EMBL/GenBank/DDBJ whole genome shotgun (WGS) entry which is preliminary data.</text>
</comment>
<dbReference type="InterPro" id="IPR015943">
    <property type="entry name" value="WD40/YVTN_repeat-like_dom_sf"/>
</dbReference>
<accession>A0A9P6AHU7</accession>
<evidence type="ECO:0000313" key="4">
    <source>
        <dbReference type="Proteomes" id="UP000886523"/>
    </source>
</evidence>
<dbReference type="InterPro" id="IPR050282">
    <property type="entry name" value="Cycloisomerase_2"/>
</dbReference>
<keyword evidence="2" id="KW-0472">Membrane</keyword>
<dbReference type="InterPro" id="IPR019405">
    <property type="entry name" value="Lactonase_7-beta_prop"/>
</dbReference>
<dbReference type="PANTHER" id="PTHR30344:SF4">
    <property type="entry name" value="CYCLASE, PUTATIVE (AFU_ORTHOLOGUE AFUA_6G11580)-RELATED"/>
    <property type="match status" value="1"/>
</dbReference>
<dbReference type="OrthoDB" id="1715191at2759"/>
<keyword evidence="4" id="KW-1185">Reference proteome</keyword>
<reference evidence="3" key="1">
    <citation type="journal article" date="2020" name="Nat. Commun.">
        <title>Large-scale genome sequencing of mycorrhizal fungi provides insights into the early evolution of symbiotic traits.</title>
        <authorList>
            <person name="Miyauchi S."/>
            <person name="Kiss E."/>
            <person name="Kuo A."/>
            <person name="Drula E."/>
            <person name="Kohler A."/>
            <person name="Sanchez-Garcia M."/>
            <person name="Morin E."/>
            <person name="Andreopoulos B."/>
            <person name="Barry K.W."/>
            <person name="Bonito G."/>
            <person name="Buee M."/>
            <person name="Carver A."/>
            <person name="Chen C."/>
            <person name="Cichocki N."/>
            <person name="Clum A."/>
            <person name="Culley D."/>
            <person name="Crous P.W."/>
            <person name="Fauchery L."/>
            <person name="Girlanda M."/>
            <person name="Hayes R.D."/>
            <person name="Keri Z."/>
            <person name="LaButti K."/>
            <person name="Lipzen A."/>
            <person name="Lombard V."/>
            <person name="Magnuson J."/>
            <person name="Maillard F."/>
            <person name="Murat C."/>
            <person name="Nolan M."/>
            <person name="Ohm R.A."/>
            <person name="Pangilinan J."/>
            <person name="Pereira M.F."/>
            <person name="Perotto S."/>
            <person name="Peter M."/>
            <person name="Pfister S."/>
            <person name="Riley R."/>
            <person name="Sitrit Y."/>
            <person name="Stielow J.B."/>
            <person name="Szollosi G."/>
            <person name="Zifcakova L."/>
            <person name="Stursova M."/>
            <person name="Spatafora J.W."/>
            <person name="Tedersoo L."/>
            <person name="Vaario L.M."/>
            <person name="Yamada A."/>
            <person name="Yan M."/>
            <person name="Wang P."/>
            <person name="Xu J."/>
            <person name="Bruns T."/>
            <person name="Baldrian P."/>
            <person name="Vilgalys R."/>
            <person name="Dunand C."/>
            <person name="Henrissat B."/>
            <person name="Grigoriev I.V."/>
            <person name="Hibbett D."/>
            <person name="Nagy L.G."/>
            <person name="Martin F.M."/>
        </authorList>
    </citation>
    <scope>NUCLEOTIDE SEQUENCE</scope>
    <source>
        <strain evidence="3">UP504</strain>
    </source>
</reference>
<gene>
    <name evidence="3" type="ORF">BS47DRAFT_1334019</name>
</gene>